<name>A0A1N6RL28_9GAMM</name>
<dbReference type="RefSeq" id="WP_165688556.1">
    <property type="nucleotide sequence ID" value="NZ_FTLW01000002.1"/>
</dbReference>
<sequence>MKLAIVAVAFRQFFLVDLRREWPRLVASLLIYLAASWVLLRVYAYFVLMMVRMQLD</sequence>
<keyword evidence="1" id="KW-1133">Transmembrane helix</keyword>
<dbReference type="Proteomes" id="UP000241788">
    <property type="component" value="Unassembled WGS sequence"/>
</dbReference>
<dbReference type="AlphaFoldDB" id="A0A1N6RL28"/>
<reference evidence="3" key="1">
    <citation type="submission" date="2017-01" db="EMBL/GenBank/DDBJ databases">
        <authorList>
            <person name="Varghese N."/>
            <person name="Submissions S."/>
        </authorList>
    </citation>
    <scope>NUCLEOTIDE SEQUENCE [LARGE SCALE GENOMIC DNA]</scope>
    <source>
        <strain evidence="3">UM1</strain>
    </source>
</reference>
<organism evidence="2 3">
    <name type="scientific">Solilutibacter tolerans</name>
    <dbReference type="NCBI Taxonomy" id="1604334"/>
    <lineage>
        <taxon>Bacteria</taxon>
        <taxon>Pseudomonadati</taxon>
        <taxon>Pseudomonadota</taxon>
        <taxon>Gammaproteobacteria</taxon>
        <taxon>Lysobacterales</taxon>
        <taxon>Lysobacteraceae</taxon>
        <taxon>Solilutibacter</taxon>
    </lineage>
</organism>
<evidence type="ECO:0000313" key="3">
    <source>
        <dbReference type="Proteomes" id="UP000241788"/>
    </source>
</evidence>
<accession>A0A1N6RL28</accession>
<gene>
    <name evidence="2" type="ORF">SAMN05421546_1034</name>
</gene>
<keyword evidence="1" id="KW-0812">Transmembrane</keyword>
<dbReference type="EMBL" id="FTLW01000002">
    <property type="protein sequence ID" value="SIQ29487.1"/>
    <property type="molecule type" value="Genomic_DNA"/>
</dbReference>
<keyword evidence="3" id="KW-1185">Reference proteome</keyword>
<dbReference type="STRING" id="1604334.SAMN05421546_1034"/>
<proteinExistence type="predicted"/>
<evidence type="ECO:0000256" key="1">
    <source>
        <dbReference type="SAM" id="Phobius"/>
    </source>
</evidence>
<evidence type="ECO:0000313" key="2">
    <source>
        <dbReference type="EMBL" id="SIQ29487.1"/>
    </source>
</evidence>
<keyword evidence="1" id="KW-0472">Membrane</keyword>
<feature type="transmembrane region" description="Helical" evidence="1">
    <location>
        <begin position="25"/>
        <end position="48"/>
    </location>
</feature>
<protein>
    <submittedName>
        <fullName evidence="2">Uncharacterized protein</fullName>
    </submittedName>
</protein>